<evidence type="ECO:0000259" key="3">
    <source>
        <dbReference type="PROSITE" id="PS50102"/>
    </source>
</evidence>
<dbReference type="Pfam" id="PF12757">
    <property type="entry name" value="Eisosome1"/>
    <property type="match status" value="1"/>
</dbReference>
<feature type="compositionally biased region" description="Polar residues" evidence="2">
    <location>
        <begin position="810"/>
        <end position="828"/>
    </location>
</feature>
<dbReference type="InterPro" id="IPR035979">
    <property type="entry name" value="RBD_domain_sf"/>
</dbReference>
<evidence type="ECO:0000256" key="2">
    <source>
        <dbReference type="SAM" id="MobiDB-lite"/>
    </source>
</evidence>
<dbReference type="InterPro" id="IPR024527">
    <property type="entry name" value="Eisosome1"/>
</dbReference>
<feature type="compositionally biased region" description="Acidic residues" evidence="2">
    <location>
        <begin position="349"/>
        <end position="378"/>
    </location>
</feature>
<evidence type="ECO:0000256" key="1">
    <source>
        <dbReference type="PROSITE-ProRule" id="PRU00176"/>
    </source>
</evidence>
<dbReference type="PROSITE" id="PS50102">
    <property type="entry name" value="RRM"/>
    <property type="match status" value="1"/>
</dbReference>
<feature type="region of interest" description="Disordered" evidence="2">
    <location>
        <begin position="556"/>
        <end position="595"/>
    </location>
</feature>
<dbReference type="GO" id="GO:0003723">
    <property type="term" value="F:RNA binding"/>
    <property type="evidence" value="ECO:0007669"/>
    <property type="project" value="UniProtKB-UniRule"/>
</dbReference>
<comment type="caution">
    <text evidence="4">The sequence shown here is derived from an EMBL/GenBank/DDBJ whole genome shotgun (WGS) entry which is preliminary data.</text>
</comment>
<dbReference type="Gene3D" id="3.30.70.330">
    <property type="match status" value="1"/>
</dbReference>
<dbReference type="EMBL" id="JAEUBD010001178">
    <property type="protein sequence ID" value="KAH3664801.1"/>
    <property type="molecule type" value="Genomic_DNA"/>
</dbReference>
<reference evidence="4" key="1">
    <citation type="journal article" date="2021" name="Open Biol.">
        <title>Shared evolutionary footprints suggest mitochondrial oxidative damage underlies multiple complex I losses in fungi.</title>
        <authorList>
            <person name="Schikora-Tamarit M.A."/>
            <person name="Marcet-Houben M."/>
            <person name="Nosek J."/>
            <person name="Gabaldon T."/>
        </authorList>
    </citation>
    <scope>NUCLEOTIDE SEQUENCE</scope>
    <source>
        <strain evidence="4">NCAIM Y.01608</strain>
    </source>
</reference>
<feature type="compositionally biased region" description="Basic and acidic residues" evidence="2">
    <location>
        <begin position="315"/>
        <end position="332"/>
    </location>
</feature>
<dbReference type="InterPro" id="IPR012677">
    <property type="entry name" value="Nucleotide-bd_a/b_plait_sf"/>
</dbReference>
<gene>
    <name evidence="4" type="ORF">OGATHE_003616</name>
</gene>
<dbReference type="SUPFAM" id="SSF54928">
    <property type="entry name" value="RNA-binding domain, RBD"/>
    <property type="match status" value="1"/>
</dbReference>
<feature type="region of interest" description="Disordered" evidence="2">
    <location>
        <begin position="969"/>
        <end position="1065"/>
    </location>
</feature>
<feature type="compositionally biased region" description="Low complexity" evidence="2">
    <location>
        <begin position="862"/>
        <end position="887"/>
    </location>
</feature>
<feature type="region of interest" description="Disordered" evidence="2">
    <location>
        <begin position="283"/>
        <end position="397"/>
    </location>
</feature>
<accession>A0A9P8T3K1</accession>
<feature type="compositionally biased region" description="Low complexity" evidence="2">
    <location>
        <begin position="969"/>
        <end position="981"/>
    </location>
</feature>
<feature type="compositionally biased region" description="Polar residues" evidence="2">
    <location>
        <begin position="992"/>
        <end position="1007"/>
    </location>
</feature>
<feature type="compositionally biased region" description="Basic and acidic residues" evidence="2">
    <location>
        <begin position="299"/>
        <end position="308"/>
    </location>
</feature>
<feature type="compositionally biased region" description="Polar residues" evidence="2">
    <location>
        <begin position="1024"/>
        <end position="1035"/>
    </location>
</feature>
<reference evidence="4" key="2">
    <citation type="submission" date="2021-01" db="EMBL/GenBank/DDBJ databases">
        <authorList>
            <person name="Schikora-Tamarit M.A."/>
        </authorList>
    </citation>
    <scope>NUCLEOTIDE SEQUENCE</scope>
    <source>
        <strain evidence="4">NCAIM Y.01608</strain>
    </source>
</reference>
<evidence type="ECO:0000313" key="4">
    <source>
        <dbReference type="EMBL" id="KAH3664801.1"/>
    </source>
</evidence>
<feature type="compositionally biased region" description="Basic and acidic residues" evidence="2">
    <location>
        <begin position="686"/>
        <end position="785"/>
    </location>
</feature>
<feature type="domain" description="RRM" evidence="3">
    <location>
        <begin position="3"/>
        <end position="72"/>
    </location>
</feature>
<proteinExistence type="predicted"/>
<feature type="region of interest" description="Disordered" evidence="2">
    <location>
        <begin position="686"/>
        <end position="887"/>
    </location>
</feature>
<keyword evidence="1" id="KW-0694">RNA-binding</keyword>
<feature type="compositionally biased region" description="Low complexity" evidence="2">
    <location>
        <begin position="798"/>
        <end position="809"/>
    </location>
</feature>
<dbReference type="InterPro" id="IPR000504">
    <property type="entry name" value="RRM_dom"/>
</dbReference>
<keyword evidence="5" id="KW-1185">Reference proteome</keyword>
<protein>
    <recommendedName>
        <fullName evidence="3">RRM domain-containing protein</fullName>
    </recommendedName>
</protein>
<dbReference type="SMART" id="SM00360">
    <property type="entry name" value="RRM"/>
    <property type="match status" value="1"/>
</dbReference>
<evidence type="ECO:0000313" key="5">
    <source>
        <dbReference type="Proteomes" id="UP000788993"/>
    </source>
</evidence>
<name>A0A9P8T3K1_9ASCO</name>
<organism evidence="4 5">
    <name type="scientific">Ogataea polymorpha</name>
    <dbReference type="NCBI Taxonomy" id="460523"/>
    <lineage>
        <taxon>Eukaryota</taxon>
        <taxon>Fungi</taxon>
        <taxon>Dikarya</taxon>
        <taxon>Ascomycota</taxon>
        <taxon>Saccharomycotina</taxon>
        <taxon>Pichiomycetes</taxon>
        <taxon>Pichiales</taxon>
        <taxon>Pichiaceae</taxon>
        <taxon>Ogataea</taxon>
    </lineage>
</organism>
<sequence>MSSTILASGIPLEVSDSEVEEFFNFCGKTKTIATVDKNEKTKTVKVEFVNASAVSTALLLNGAELGGGNIKVIGEGLAKQPIVPTSELKPAEVSAPASGDIPQEDKPKTTILAEYLSQGYALSDGLVQKAVEFDQKNGISSNFKQFLSNLDSKYHIQDKNQQLLNQANSQLGLDSKIAIGRTKLDSYFDKFKNDKLGSRIHKFYTEVASDAKQVHEEAKRLAELKKAGHHSNITPESTTAQLAAQVPLEEKIADLLTPSPSKSTRTGVVTQLKRVASASKDNIWVSPFRPKGRSPHAAPKQEKTKENEPLTEPATEQKSDAESETQEAKQEEAVEPQTETTDTQKPAEPENEPVADTASEEALEETTGDVVEDEEPIGETEPAGQSEPLVAPADEIEATFDKPKMLNRYKENKLLASQALNNTQVQNMDRVLNLGAGLKLTEAQIYEIAKKRVAPVLKQVDEQVQENFKRDELRAKEEEEKFVKKDESKLAKELKKYTAAIEKENAAIMASFAKPMKKLDEDMAASKKAYEQYIADVKAKIEQDAIDYEEAEKKAAEKHVTDKEGLHERAEQRRQELTEAVAHAKEQQEVETQKEKEVRALGEEYKQKADEAESQLSEKEKELEDKIALLEGLVSSKYEKQVTIAGATRKKLEAERKVAIIDAQHAQAKSNADKLQEHVNLIQSHVDQHQAKKEHLSTEGQKQLDEKRSAAEKAIEDWELEKQQMRTEEARRQERLRIEAEAERKRLAEEEERKRKEEELAAQRKEQEEREAKERKEQEEKEKQHSAAGAVGVGAAAGVGADVQAKDAGSQSVPGIKSSQLEGNTAQKSSDEPNPETAASITPVADPGKPDENVSKDVAAVAEPTADASSPSSTESSKPSKSKAPSEVITTMTATGAAADVAAAAIDAAGIDAVTEQLEKGADVADIAKLAETKRSVEPIQEEPEIKNGTTIASASTPGAFVAPITTSVPAVSAPGSPSTPKKVDSLEGASTLGSRTKSKSRANSLTKKLFPLSRSSSKKQEPKQNSATSETPQPESAVPPVTYKSLDPAASEESPPVTAKGEGDIDSIDARTRAKPVFTEVVDNDDYQEVITYETVDSAEYEKNKHDPNYMKVPADEPRVVSDSSSQNWDLGTWNVHVFEEDVHLGLWWWRDLCLLNLLVNVLSGRFVKGLDFVLGSNAKLQKMSLEARNRIVSRSHVLHLLSGSVGGTWVGHGVSSVSVGLVFQHQWPVTGNTPVLGELGGLYSTMAEDLEADVPIPYLLFSQAKTHGRFHSLAMLKDSNT</sequence>
<dbReference type="Proteomes" id="UP000788993">
    <property type="component" value="Unassembled WGS sequence"/>
</dbReference>